<proteinExistence type="predicted"/>
<organism evidence="1">
    <name type="scientific">Graphocephala atropunctata</name>
    <dbReference type="NCBI Taxonomy" id="36148"/>
    <lineage>
        <taxon>Eukaryota</taxon>
        <taxon>Metazoa</taxon>
        <taxon>Ecdysozoa</taxon>
        <taxon>Arthropoda</taxon>
        <taxon>Hexapoda</taxon>
        <taxon>Insecta</taxon>
        <taxon>Pterygota</taxon>
        <taxon>Neoptera</taxon>
        <taxon>Paraneoptera</taxon>
        <taxon>Hemiptera</taxon>
        <taxon>Auchenorrhyncha</taxon>
        <taxon>Membracoidea</taxon>
        <taxon>Cicadellidae</taxon>
        <taxon>Cicadellinae</taxon>
        <taxon>Cicadellini</taxon>
        <taxon>Graphocephala</taxon>
    </lineage>
</organism>
<reference evidence="1" key="1">
    <citation type="submission" date="2015-11" db="EMBL/GenBank/DDBJ databases">
        <title>De novo transcriptome assembly of four potential Pierce s Disease insect vectors from Arizona vineyards.</title>
        <authorList>
            <person name="Tassone E.E."/>
        </authorList>
    </citation>
    <scope>NUCLEOTIDE SEQUENCE</scope>
</reference>
<name>A0A1B6KFX8_9HEMI</name>
<dbReference type="AlphaFoldDB" id="A0A1B6KFX8"/>
<dbReference type="EMBL" id="GEBQ01029620">
    <property type="protein sequence ID" value="JAT10357.1"/>
    <property type="molecule type" value="Transcribed_RNA"/>
</dbReference>
<evidence type="ECO:0000313" key="1">
    <source>
        <dbReference type="EMBL" id="JAT10357.1"/>
    </source>
</evidence>
<protein>
    <submittedName>
        <fullName evidence="1">Uncharacterized protein</fullName>
    </submittedName>
</protein>
<sequence length="115" mass="13307">ENVPLRFANKELEEISDSVCMGNLWTQEGLRCHLIHNNKSHLRLRPFRLEELHQDPPVVLFHDVITDGEIQMIKDMANPLFQRSKIKGSAVTHNRLSETAVLRGDSGVEKRLERR</sequence>
<accession>A0A1B6KFX8</accession>
<gene>
    <name evidence="1" type="ORF">g.52408</name>
</gene>
<dbReference type="Gene3D" id="2.60.120.620">
    <property type="entry name" value="q2cbj1_9rhob like domain"/>
    <property type="match status" value="1"/>
</dbReference>
<feature type="non-terminal residue" evidence="1">
    <location>
        <position position="1"/>
    </location>
</feature>
<feature type="non-terminal residue" evidence="1">
    <location>
        <position position="115"/>
    </location>
</feature>